<dbReference type="RefSeq" id="WP_186949778.1">
    <property type="nucleotide sequence ID" value="NZ_JACOGF010000015.1"/>
</dbReference>
<dbReference type="EMBL" id="JACOGF010000015">
    <property type="protein sequence ID" value="MBC3920331.1"/>
    <property type="molecule type" value="Genomic_DNA"/>
</dbReference>
<feature type="compositionally biased region" description="Basic and acidic residues" evidence="1">
    <location>
        <begin position="169"/>
        <end position="182"/>
    </location>
</feature>
<accession>A0ABR6ZWT9</accession>
<evidence type="ECO:0000313" key="3">
    <source>
        <dbReference type="Proteomes" id="UP000650424"/>
    </source>
</evidence>
<reference evidence="2 3" key="1">
    <citation type="submission" date="2020-08" db="EMBL/GenBank/DDBJ databases">
        <title>Novel species isolated from subtropical streams in China.</title>
        <authorList>
            <person name="Lu H."/>
        </authorList>
    </citation>
    <scope>NUCLEOTIDE SEQUENCE [LARGE SCALE GENOMIC DNA]</scope>
    <source>
        <strain evidence="2 3">CY18W</strain>
    </source>
</reference>
<keyword evidence="3" id="KW-1185">Reference proteome</keyword>
<feature type="region of interest" description="Disordered" evidence="1">
    <location>
        <begin position="132"/>
        <end position="182"/>
    </location>
</feature>
<proteinExistence type="predicted"/>
<evidence type="ECO:0000256" key="1">
    <source>
        <dbReference type="SAM" id="MobiDB-lite"/>
    </source>
</evidence>
<protein>
    <submittedName>
        <fullName evidence="2">DUF4124 domain-containing protein</fullName>
    </submittedName>
</protein>
<feature type="compositionally biased region" description="Basic and acidic residues" evidence="1">
    <location>
        <begin position="148"/>
        <end position="161"/>
    </location>
</feature>
<dbReference type="Proteomes" id="UP000650424">
    <property type="component" value="Unassembled WGS sequence"/>
</dbReference>
<evidence type="ECO:0000313" key="2">
    <source>
        <dbReference type="EMBL" id="MBC3920331.1"/>
    </source>
</evidence>
<sequence>MRIRPLLSIAAPWLLHVLLVSGTALPGQVMAQKMYRCGSEYQDTPCTNGQKEKVIGKAVTATATDKPPLDATCVRRGEEAKKVIWMREGGAQQDKLLNEATTAERRRVIADVYAQRGNALDIRARIESDCMTEKENERKFGTAPVQEDPAKRTQAAERKASQGESPADAAKRASADAARTKAMCDDVRRQLASVQNAQRTGGQGSAMDELTRNKREIENNLRSMGCDAAPKSTMQ</sequence>
<gene>
    <name evidence="2" type="ORF">H8L32_22900</name>
</gene>
<comment type="caution">
    <text evidence="2">The sequence shown here is derived from an EMBL/GenBank/DDBJ whole genome shotgun (WGS) entry which is preliminary data.</text>
</comment>
<name>A0ABR6ZWT9_9BURK</name>
<organism evidence="2 3">
    <name type="scientific">Undibacterium hunanense</name>
    <dbReference type="NCBI Taxonomy" id="2762292"/>
    <lineage>
        <taxon>Bacteria</taxon>
        <taxon>Pseudomonadati</taxon>
        <taxon>Pseudomonadota</taxon>
        <taxon>Betaproteobacteria</taxon>
        <taxon>Burkholderiales</taxon>
        <taxon>Oxalobacteraceae</taxon>
        <taxon>Undibacterium</taxon>
    </lineage>
</organism>